<dbReference type="EMBL" id="WNYA01044632">
    <property type="protein sequence ID" value="KAG8536382.1"/>
    <property type="molecule type" value="Genomic_DNA"/>
</dbReference>
<organism evidence="1 2">
    <name type="scientific">Engystomops pustulosus</name>
    <name type="common">Tungara frog</name>
    <name type="synonym">Physalaemus pustulosus</name>
    <dbReference type="NCBI Taxonomy" id="76066"/>
    <lineage>
        <taxon>Eukaryota</taxon>
        <taxon>Metazoa</taxon>
        <taxon>Chordata</taxon>
        <taxon>Craniata</taxon>
        <taxon>Vertebrata</taxon>
        <taxon>Euteleostomi</taxon>
        <taxon>Amphibia</taxon>
        <taxon>Batrachia</taxon>
        <taxon>Anura</taxon>
        <taxon>Neobatrachia</taxon>
        <taxon>Hyloidea</taxon>
        <taxon>Leptodactylidae</taxon>
        <taxon>Leiuperinae</taxon>
        <taxon>Engystomops</taxon>
    </lineage>
</organism>
<proteinExistence type="predicted"/>
<evidence type="ECO:0000313" key="2">
    <source>
        <dbReference type="Proteomes" id="UP000824782"/>
    </source>
</evidence>
<dbReference type="AlphaFoldDB" id="A0AAV6YGS7"/>
<protein>
    <submittedName>
        <fullName evidence="1">Uncharacterized protein</fullName>
    </submittedName>
</protein>
<dbReference type="Proteomes" id="UP000824782">
    <property type="component" value="Unassembled WGS sequence"/>
</dbReference>
<comment type="caution">
    <text evidence="1">The sequence shown here is derived from an EMBL/GenBank/DDBJ whole genome shotgun (WGS) entry which is preliminary data.</text>
</comment>
<gene>
    <name evidence="1" type="ORF">GDO81_026490</name>
</gene>
<keyword evidence="2" id="KW-1185">Reference proteome</keyword>
<accession>A0AAV6YGS7</accession>
<sequence length="139" mass="16688">MCSRHVFQVKAALHYLKTFYETEKIPNFIPSEDPKWLQLMVYLRKNTGEARTLDVTFPHDFKTHKIYLFTKNEPNMSIKETENFYETFLHQNDVRQKIEIIPLSKVHTSMPWLKKNGTFLVDKRIHSDLLTQLGGYWRR</sequence>
<reference evidence="1" key="1">
    <citation type="thesis" date="2020" institute="ProQuest LLC" country="789 East Eisenhower Parkway, Ann Arbor, MI, USA">
        <title>Comparative Genomics and Chromosome Evolution.</title>
        <authorList>
            <person name="Mudd A.B."/>
        </authorList>
    </citation>
    <scope>NUCLEOTIDE SEQUENCE</scope>
    <source>
        <strain evidence="1">237g6f4</strain>
        <tissue evidence="1">Blood</tissue>
    </source>
</reference>
<name>A0AAV6YGS7_ENGPU</name>
<evidence type="ECO:0000313" key="1">
    <source>
        <dbReference type="EMBL" id="KAG8536382.1"/>
    </source>
</evidence>